<accession>A0A1H8R326</accession>
<name>A0A1H8R326_9EURY</name>
<evidence type="ECO:0000313" key="3">
    <source>
        <dbReference type="Proteomes" id="UP000199126"/>
    </source>
</evidence>
<feature type="region of interest" description="Disordered" evidence="1">
    <location>
        <begin position="35"/>
        <end position="59"/>
    </location>
</feature>
<evidence type="ECO:0008006" key="4">
    <source>
        <dbReference type="Google" id="ProtNLM"/>
    </source>
</evidence>
<dbReference type="Proteomes" id="UP000199126">
    <property type="component" value="Unassembled WGS sequence"/>
</dbReference>
<dbReference type="OrthoDB" id="212869at2157"/>
<feature type="compositionally biased region" description="Acidic residues" evidence="1">
    <location>
        <begin position="41"/>
        <end position="54"/>
    </location>
</feature>
<evidence type="ECO:0000256" key="1">
    <source>
        <dbReference type="SAM" id="MobiDB-lite"/>
    </source>
</evidence>
<organism evidence="2 3">
    <name type="scientific">Halogranum amylolyticum</name>
    <dbReference type="NCBI Taxonomy" id="660520"/>
    <lineage>
        <taxon>Archaea</taxon>
        <taxon>Methanobacteriati</taxon>
        <taxon>Methanobacteriota</taxon>
        <taxon>Stenosarchaea group</taxon>
        <taxon>Halobacteria</taxon>
        <taxon>Halobacteriales</taxon>
        <taxon>Haloferacaceae</taxon>
    </lineage>
</organism>
<dbReference type="EMBL" id="FODV01000003">
    <property type="protein sequence ID" value="SEO60697.1"/>
    <property type="molecule type" value="Genomic_DNA"/>
</dbReference>
<protein>
    <recommendedName>
        <fullName evidence="4">N-acetyltransferase domain-containing protein</fullName>
    </recommendedName>
</protein>
<reference evidence="3" key="1">
    <citation type="submission" date="2016-10" db="EMBL/GenBank/DDBJ databases">
        <authorList>
            <person name="Varghese N."/>
            <person name="Submissions S."/>
        </authorList>
    </citation>
    <scope>NUCLEOTIDE SEQUENCE [LARGE SCALE GENOMIC DNA]</scope>
    <source>
        <strain evidence="3">CGMCC 1.10121</strain>
    </source>
</reference>
<evidence type="ECO:0000313" key="2">
    <source>
        <dbReference type="EMBL" id="SEO60697.1"/>
    </source>
</evidence>
<dbReference type="AlphaFoldDB" id="A0A1H8R326"/>
<keyword evidence="3" id="KW-1185">Reference proteome</keyword>
<dbReference type="RefSeq" id="WP_089822842.1">
    <property type="nucleotide sequence ID" value="NZ_FODV01000003.1"/>
</dbReference>
<gene>
    <name evidence="2" type="ORF">SAMN04487948_103461</name>
</gene>
<proteinExistence type="predicted"/>
<sequence>MNVRDAVEDDADALAALADLPPDAMRTVIHDRTVRVGELPSAEDGDEGGAESEAPEPRGFVSFDVRDNVVHVTQFGGPRDACERLLEEPVRFAENEGMDVEVVVTANDESMRAAVEAVGFEKKGSGPMFEGQRTVRYRLTP</sequence>